<sequence>METAPVKFARLLSGKAPLNRMNDPQITKKRPRRLSLAAGRQHRLPGIAYWNIGY</sequence>
<name>A0A1I7MY43_9HYPH</name>
<gene>
    <name evidence="1" type="ORF">SAMN04488557_0735</name>
</gene>
<evidence type="ECO:0000313" key="2">
    <source>
        <dbReference type="Proteomes" id="UP000199423"/>
    </source>
</evidence>
<proteinExistence type="predicted"/>
<keyword evidence="2" id="KW-1185">Reference proteome</keyword>
<evidence type="ECO:0000313" key="1">
    <source>
        <dbReference type="EMBL" id="SFV27332.1"/>
    </source>
</evidence>
<dbReference type="EMBL" id="FPCH01000001">
    <property type="protein sequence ID" value="SFV27332.1"/>
    <property type="molecule type" value="Genomic_DNA"/>
</dbReference>
<accession>A0A1I7MY43</accession>
<protein>
    <submittedName>
        <fullName evidence="1">Uncharacterized protein</fullName>
    </submittedName>
</protein>
<reference evidence="2" key="1">
    <citation type="submission" date="2016-10" db="EMBL/GenBank/DDBJ databases">
        <authorList>
            <person name="Varghese N."/>
            <person name="Submissions S."/>
        </authorList>
    </citation>
    <scope>NUCLEOTIDE SEQUENCE [LARGE SCALE GENOMIC DNA]</scope>
    <source>
        <strain evidence="2">DSM 1565</strain>
    </source>
</reference>
<dbReference type="Proteomes" id="UP000199423">
    <property type="component" value="Unassembled WGS sequence"/>
</dbReference>
<organism evidence="1 2">
    <name type="scientific">Hyphomicrobium facile</name>
    <dbReference type="NCBI Taxonomy" id="51670"/>
    <lineage>
        <taxon>Bacteria</taxon>
        <taxon>Pseudomonadati</taxon>
        <taxon>Pseudomonadota</taxon>
        <taxon>Alphaproteobacteria</taxon>
        <taxon>Hyphomicrobiales</taxon>
        <taxon>Hyphomicrobiaceae</taxon>
        <taxon>Hyphomicrobium</taxon>
    </lineage>
</organism>
<dbReference type="AlphaFoldDB" id="A0A1I7MY43"/>